<evidence type="ECO:0000313" key="5">
    <source>
        <dbReference type="EMBL" id="EAR50173.1"/>
    </source>
</evidence>
<dbReference type="STRING" id="314256.OG2516_15834"/>
<keyword evidence="6" id="KW-1185">Reference proteome</keyword>
<protein>
    <submittedName>
        <fullName evidence="5">ABC sugar (Ribose) transporter, periplasmic substrate-binding subunit</fullName>
    </submittedName>
</protein>
<feature type="domain" description="Periplasmic binding protein" evidence="4">
    <location>
        <begin position="39"/>
        <end position="298"/>
    </location>
</feature>
<dbReference type="Pfam" id="PF13407">
    <property type="entry name" value="Peripla_BP_4"/>
    <property type="match status" value="1"/>
</dbReference>
<dbReference type="EMBL" id="AAOT01000035">
    <property type="protein sequence ID" value="EAR50173.1"/>
    <property type="molecule type" value="Genomic_DNA"/>
</dbReference>
<evidence type="ECO:0000256" key="3">
    <source>
        <dbReference type="ARBA" id="ARBA00022729"/>
    </source>
</evidence>
<accession>Q2CBU7</accession>
<reference evidence="5 6" key="1">
    <citation type="journal article" date="2010" name="J. Bacteriol.">
        <title>Genome sequences of Oceanicola granulosus HTCC2516(T) and Oceanicola batsensis HTCC2597(TDelta).</title>
        <authorList>
            <person name="Thrash J.C."/>
            <person name="Cho J.C."/>
            <person name="Vergin K.L."/>
            <person name="Giovannoni S.J."/>
        </authorList>
    </citation>
    <scope>NUCLEOTIDE SEQUENCE [LARGE SCALE GENOMIC DNA]</scope>
    <source>
        <strain evidence="6">ATCC BAA-861 / DSM 15982 / KCTC 12143 / HTCC2516</strain>
    </source>
</reference>
<keyword evidence="3" id="KW-0732">Signal</keyword>
<comment type="similarity">
    <text evidence="2">Belongs to the bacterial solute-binding protein 2 family.</text>
</comment>
<dbReference type="HOGENOM" id="CLU_037628_3_2_5"/>
<dbReference type="eggNOG" id="COG1879">
    <property type="taxonomic scope" value="Bacteria"/>
</dbReference>
<evidence type="ECO:0000256" key="1">
    <source>
        <dbReference type="ARBA" id="ARBA00004196"/>
    </source>
</evidence>
<sequence length="320" mass="32690">MGRALKRHHGETDAMTIRTAITALATTAGLAAPALAQEVAVITPYLAQPGTQFYVDGFTARADELGWEVNVIDTAGDVAAVISRMEDVVTQGVDAVVINVDPAQIGAGLQTAADAGIPVVGMDAGSDPLVAANVTSNGYAMAAETAVYVASRIGGEGNVVMFTFDPFPPVQVRGVIADAVFGNFPDIEVIDRITPDVADGGIADSRAQMEALLAANPEPGSIAAVWAAWDQPALGALQAIEAAGRADEGIVITGIDANPQAREAIAAGGNFEASVAQDFEGIGRTAADTVQRLLDGEEIVQKVIYVPANLITAANAAAAE</sequence>
<comment type="caution">
    <text evidence="5">The sequence shown here is derived from an EMBL/GenBank/DDBJ whole genome shotgun (WGS) entry which is preliminary data.</text>
</comment>
<organism evidence="5 6">
    <name type="scientific">Oceanicola granulosus (strain ATCC BAA-861 / DSM 15982 / KCTC 12143 / HTCC2516)</name>
    <dbReference type="NCBI Taxonomy" id="314256"/>
    <lineage>
        <taxon>Bacteria</taxon>
        <taxon>Pseudomonadati</taxon>
        <taxon>Pseudomonadota</taxon>
        <taxon>Alphaproteobacteria</taxon>
        <taxon>Rhodobacterales</taxon>
        <taxon>Roseobacteraceae</taxon>
        <taxon>Oceanicola</taxon>
    </lineage>
</organism>
<evidence type="ECO:0000259" key="4">
    <source>
        <dbReference type="Pfam" id="PF13407"/>
    </source>
</evidence>
<dbReference type="InterPro" id="IPR028082">
    <property type="entry name" value="Peripla_BP_I"/>
</dbReference>
<dbReference type="Proteomes" id="UP000003635">
    <property type="component" value="Unassembled WGS sequence"/>
</dbReference>
<dbReference type="PANTHER" id="PTHR46847">
    <property type="entry name" value="D-ALLOSE-BINDING PERIPLASMIC PROTEIN-RELATED"/>
    <property type="match status" value="1"/>
</dbReference>
<name>Q2CBU7_OCEGH</name>
<comment type="subcellular location">
    <subcellularLocation>
        <location evidence="1">Cell envelope</location>
    </subcellularLocation>
</comment>
<gene>
    <name evidence="5" type="ORF">OG2516_15834</name>
</gene>
<evidence type="ECO:0000256" key="2">
    <source>
        <dbReference type="ARBA" id="ARBA00007639"/>
    </source>
</evidence>
<dbReference type="GO" id="GO:0030246">
    <property type="term" value="F:carbohydrate binding"/>
    <property type="evidence" value="ECO:0007669"/>
    <property type="project" value="UniProtKB-ARBA"/>
</dbReference>
<dbReference type="InterPro" id="IPR025997">
    <property type="entry name" value="SBP_2_dom"/>
</dbReference>
<evidence type="ECO:0000313" key="6">
    <source>
        <dbReference type="Proteomes" id="UP000003635"/>
    </source>
</evidence>
<dbReference type="SUPFAM" id="SSF53822">
    <property type="entry name" value="Periplasmic binding protein-like I"/>
    <property type="match status" value="1"/>
</dbReference>
<dbReference type="PANTHER" id="PTHR46847:SF1">
    <property type="entry name" value="D-ALLOSE-BINDING PERIPLASMIC PROTEIN-RELATED"/>
    <property type="match status" value="1"/>
</dbReference>
<dbReference type="AlphaFoldDB" id="Q2CBU7"/>
<proteinExistence type="inferred from homology"/>
<dbReference type="GO" id="GO:0030313">
    <property type="term" value="C:cell envelope"/>
    <property type="evidence" value="ECO:0007669"/>
    <property type="project" value="UniProtKB-SubCell"/>
</dbReference>
<dbReference type="Gene3D" id="3.40.50.2300">
    <property type="match status" value="2"/>
</dbReference>